<reference evidence="1" key="2">
    <citation type="submission" date="2015-02" db="UniProtKB">
        <authorList>
            <consortium name="EnsemblMetazoa"/>
        </authorList>
    </citation>
    <scope>IDENTIFICATION</scope>
</reference>
<dbReference type="HOGENOM" id="CLU_2326749_0_0_1"/>
<dbReference type="Proteomes" id="UP000014500">
    <property type="component" value="Unassembled WGS sequence"/>
</dbReference>
<protein>
    <submittedName>
        <fullName evidence="1">Uncharacterized protein</fullName>
    </submittedName>
</protein>
<dbReference type="AlphaFoldDB" id="T1JIF9"/>
<sequence length="99" mass="10759">MYTMPAYSATKQAVINLSVTWGNLKNVEVTHVKVNAICPDLTATTMVAGPMNGLHDEFVENFFKEFRSLPLKTSEIASGVIKLLQEGVSGAILVLTCDK</sequence>
<dbReference type="SUPFAM" id="SSF51735">
    <property type="entry name" value="NAD(P)-binding Rossmann-fold domains"/>
    <property type="match status" value="1"/>
</dbReference>
<dbReference type="InterPro" id="IPR036291">
    <property type="entry name" value="NAD(P)-bd_dom_sf"/>
</dbReference>
<dbReference type="EMBL" id="JH431624">
    <property type="status" value="NOT_ANNOTATED_CDS"/>
    <property type="molecule type" value="Genomic_DNA"/>
</dbReference>
<dbReference type="PhylomeDB" id="T1JIF9"/>
<evidence type="ECO:0000313" key="1">
    <source>
        <dbReference type="EnsemblMetazoa" id="SMAR013640-PA"/>
    </source>
</evidence>
<dbReference type="Gene3D" id="3.40.50.720">
    <property type="entry name" value="NAD(P)-binding Rossmann-like Domain"/>
    <property type="match status" value="1"/>
</dbReference>
<accession>T1JIF9</accession>
<keyword evidence="2" id="KW-1185">Reference proteome</keyword>
<dbReference type="EnsemblMetazoa" id="SMAR013640-RA">
    <property type="protein sequence ID" value="SMAR013640-PA"/>
    <property type="gene ID" value="SMAR013640"/>
</dbReference>
<evidence type="ECO:0000313" key="2">
    <source>
        <dbReference type="Proteomes" id="UP000014500"/>
    </source>
</evidence>
<reference evidence="2" key="1">
    <citation type="submission" date="2011-05" db="EMBL/GenBank/DDBJ databases">
        <authorList>
            <person name="Richards S.R."/>
            <person name="Qu J."/>
            <person name="Jiang H."/>
            <person name="Jhangiani S.N."/>
            <person name="Agravi P."/>
            <person name="Goodspeed R."/>
            <person name="Gross S."/>
            <person name="Mandapat C."/>
            <person name="Jackson L."/>
            <person name="Mathew T."/>
            <person name="Pu L."/>
            <person name="Thornton R."/>
            <person name="Saada N."/>
            <person name="Wilczek-Boney K.B."/>
            <person name="Lee S."/>
            <person name="Kovar C."/>
            <person name="Wu Y."/>
            <person name="Scherer S.E."/>
            <person name="Worley K.C."/>
            <person name="Muzny D.M."/>
            <person name="Gibbs R."/>
        </authorList>
    </citation>
    <scope>NUCLEOTIDE SEQUENCE</scope>
    <source>
        <strain evidence="2">Brora</strain>
    </source>
</reference>
<organism evidence="1 2">
    <name type="scientific">Strigamia maritima</name>
    <name type="common">European centipede</name>
    <name type="synonym">Geophilus maritimus</name>
    <dbReference type="NCBI Taxonomy" id="126957"/>
    <lineage>
        <taxon>Eukaryota</taxon>
        <taxon>Metazoa</taxon>
        <taxon>Ecdysozoa</taxon>
        <taxon>Arthropoda</taxon>
        <taxon>Myriapoda</taxon>
        <taxon>Chilopoda</taxon>
        <taxon>Pleurostigmophora</taxon>
        <taxon>Geophilomorpha</taxon>
        <taxon>Linotaeniidae</taxon>
        <taxon>Strigamia</taxon>
    </lineage>
</organism>
<name>T1JIF9_STRMM</name>
<proteinExistence type="predicted"/>